<name>V6LEC8_9EUKA</name>
<accession>V6LEC8</accession>
<sequence length="267" mass="31021">MQNFLKLHLRPVFINGSYYRTPLTALNVSIPDDMFTIQINCVTFPYFSLSNAELIVIKAGISVQQYRLQAINLIHLIITNYPSYSSVFYEDFQSLTDNFQLLQSSEKRQLLRTVNSTQDYFYTSEILLQIQLNQLLLFPEELYFLALYYSKTPFDPLKLINILCALLPLKGISQILEIAFLDEQFRIKFDDYPELFTEIDVFQGLETCPKYIAYQKNKKENISVKVAARLGEEVNDIFLDILRNADDEGAEMADKLQSGEYIDFDDI</sequence>
<evidence type="ECO:0000313" key="3">
    <source>
        <dbReference type="Proteomes" id="UP000018208"/>
    </source>
</evidence>
<evidence type="ECO:0000313" key="2">
    <source>
        <dbReference type="EMBL" id="KAH0574843.1"/>
    </source>
</evidence>
<reference evidence="1 2" key="1">
    <citation type="journal article" date="2014" name="PLoS Genet.">
        <title>The Genome of Spironucleus salmonicida Highlights a Fish Pathogen Adapted to Fluctuating Environments.</title>
        <authorList>
            <person name="Xu F."/>
            <person name="Jerlstrom-Hultqvist J."/>
            <person name="Einarsson E."/>
            <person name="Astvaldsson A."/>
            <person name="Svard S.G."/>
            <person name="Andersson J.O."/>
        </authorList>
    </citation>
    <scope>NUCLEOTIDE SEQUENCE</scope>
    <source>
        <strain evidence="2">ATCC 50377</strain>
    </source>
</reference>
<dbReference type="VEuPathDB" id="GiardiaDB:SS50377_22458"/>
<evidence type="ECO:0000313" key="1">
    <source>
        <dbReference type="EMBL" id="EST42051.1"/>
    </source>
</evidence>
<gene>
    <name evidence="1" type="ORF">SS50377_18358</name>
    <name evidence="2" type="ORF">SS50377_22458</name>
</gene>
<dbReference type="Proteomes" id="UP000018208">
    <property type="component" value="Unassembled WGS sequence"/>
</dbReference>
<reference evidence="2" key="2">
    <citation type="submission" date="2020-12" db="EMBL/GenBank/DDBJ databases">
        <title>New Spironucleus salmonicida genome in near-complete chromosomes.</title>
        <authorList>
            <person name="Xu F."/>
            <person name="Kurt Z."/>
            <person name="Jimenez-Gonzalez A."/>
            <person name="Astvaldsson A."/>
            <person name="Andersson J.O."/>
            <person name="Svard S.G."/>
        </authorList>
    </citation>
    <scope>NUCLEOTIDE SEQUENCE</scope>
    <source>
        <strain evidence="2">ATCC 50377</strain>
    </source>
</reference>
<dbReference type="EMBL" id="AUWU02000003">
    <property type="protein sequence ID" value="KAH0574843.1"/>
    <property type="molecule type" value="Genomic_DNA"/>
</dbReference>
<dbReference type="AlphaFoldDB" id="V6LEC8"/>
<keyword evidence="3" id="KW-1185">Reference proteome</keyword>
<organism evidence="1">
    <name type="scientific">Spironucleus salmonicida</name>
    <dbReference type="NCBI Taxonomy" id="348837"/>
    <lineage>
        <taxon>Eukaryota</taxon>
        <taxon>Metamonada</taxon>
        <taxon>Diplomonadida</taxon>
        <taxon>Hexamitidae</taxon>
        <taxon>Hexamitinae</taxon>
        <taxon>Spironucleus</taxon>
    </lineage>
</organism>
<protein>
    <submittedName>
        <fullName evidence="1">Uncharacterized protein</fullName>
    </submittedName>
</protein>
<dbReference type="EMBL" id="KI546166">
    <property type="protein sequence ID" value="EST42051.1"/>
    <property type="molecule type" value="Genomic_DNA"/>
</dbReference>
<proteinExistence type="predicted"/>